<name>A0AAX4J8H3_9MICR</name>
<dbReference type="GO" id="GO:0030150">
    <property type="term" value="P:protein import into mitochondrial matrix"/>
    <property type="evidence" value="ECO:0007669"/>
    <property type="project" value="InterPro"/>
</dbReference>
<comment type="subcellular location">
    <subcellularLocation>
        <location evidence="1">Mitochondrion inner membrane</location>
        <topology evidence="1">Peripheral membrane protein</topology>
    </subcellularLocation>
</comment>
<gene>
    <name evidence="13" type="ORF">VNE69_01192</name>
</gene>
<evidence type="ECO:0000256" key="11">
    <source>
        <dbReference type="ARBA" id="ARBA00030422"/>
    </source>
</evidence>
<dbReference type="KEGG" id="vnx:VNE69_01192"/>
<reference evidence="13" key="1">
    <citation type="journal article" date="2024" name="BMC Genomics">
        <title>Functional annotation of a divergent genome using sequence and structure-based similarity.</title>
        <authorList>
            <person name="Svedberg D."/>
            <person name="Winiger R.R."/>
            <person name="Berg A."/>
            <person name="Sharma H."/>
            <person name="Tellgren-Roth C."/>
            <person name="Debrunner-Vossbrinck B.A."/>
            <person name="Vossbrinck C.R."/>
            <person name="Barandun J."/>
        </authorList>
    </citation>
    <scope>NUCLEOTIDE SEQUENCE</scope>
    <source>
        <strain evidence="13">Illinois isolate</strain>
    </source>
</reference>
<evidence type="ECO:0000256" key="12">
    <source>
        <dbReference type="ARBA" id="ARBA00031407"/>
    </source>
</evidence>
<dbReference type="GO" id="GO:0005744">
    <property type="term" value="C:TIM23 mitochondrial import inner membrane translocase complex"/>
    <property type="evidence" value="ECO:0007669"/>
    <property type="project" value="InterPro"/>
</dbReference>
<dbReference type="Gene3D" id="1.10.287.110">
    <property type="entry name" value="DnaJ domain"/>
    <property type="match status" value="1"/>
</dbReference>
<protein>
    <recommendedName>
        <fullName evidence="4">Mitochondrial import inner membrane translocase subunit TIM16</fullName>
    </recommendedName>
    <alternativeName>
        <fullName evidence="3">Mitochondrial import inner membrane translocase subunit tim16</fullName>
    </alternativeName>
    <alternativeName>
        <fullName evidence="11 12">Presequence translocated-associated motor subunit PAM16</fullName>
    </alternativeName>
</protein>
<evidence type="ECO:0000256" key="5">
    <source>
        <dbReference type="ARBA" id="ARBA00022448"/>
    </source>
</evidence>
<dbReference type="AlphaFoldDB" id="A0AAX4J8H3"/>
<organism evidence="13 14">
    <name type="scientific">Vairimorpha necatrix</name>
    <dbReference type="NCBI Taxonomy" id="6039"/>
    <lineage>
        <taxon>Eukaryota</taxon>
        <taxon>Fungi</taxon>
        <taxon>Fungi incertae sedis</taxon>
        <taxon>Microsporidia</taxon>
        <taxon>Nosematidae</taxon>
        <taxon>Vairimorpha</taxon>
    </lineage>
</organism>
<dbReference type="Proteomes" id="UP001334084">
    <property type="component" value="Chromosome 1"/>
</dbReference>
<dbReference type="SUPFAM" id="SSF46565">
    <property type="entry name" value="Chaperone J-domain"/>
    <property type="match status" value="1"/>
</dbReference>
<comment type="similarity">
    <text evidence="2">Belongs to the TIM16/PAM16 family.</text>
</comment>
<dbReference type="PANTHER" id="PTHR12388">
    <property type="entry name" value="MITOCHONDRIA ASSOCIATED GRANULOCYTE MACROPHAGE CSF SIGNALING MOLECULE"/>
    <property type="match status" value="1"/>
</dbReference>
<keyword evidence="6" id="KW-0999">Mitochondrion inner membrane</keyword>
<evidence type="ECO:0000256" key="1">
    <source>
        <dbReference type="ARBA" id="ARBA00004637"/>
    </source>
</evidence>
<keyword evidence="10" id="KW-0472">Membrane</keyword>
<dbReference type="PANTHER" id="PTHR12388:SF0">
    <property type="entry name" value="MITOCHONDRIAL IMPORT INNER MEMBRANE TRANSLOCASE SUBUNIT TIM16"/>
    <property type="match status" value="1"/>
</dbReference>
<evidence type="ECO:0000256" key="4">
    <source>
        <dbReference type="ARBA" id="ARBA00020721"/>
    </source>
</evidence>
<evidence type="ECO:0000256" key="8">
    <source>
        <dbReference type="ARBA" id="ARBA00023010"/>
    </source>
</evidence>
<dbReference type="GeneID" id="90540056"/>
<evidence type="ECO:0000256" key="7">
    <source>
        <dbReference type="ARBA" id="ARBA00022927"/>
    </source>
</evidence>
<evidence type="ECO:0000256" key="6">
    <source>
        <dbReference type="ARBA" id="ARBA00022792"/>
    </source>
</evidence>
<dbReference type="RefSeq" id="XP_065328398.1">
    <property type="nucleotide sequence ID" value="XM_065472326.1"/>
</dbReference>
<keyword evidence="7" id="KW-0653">Protein transport</keyword>
<dbReference type="InterPro" id="IPR036869">
    <property type="entry name" value="J_dom_sf"/>
</dbReference>
<dbReference type="EMBL" id="CP142726">
    <property type="protein sequence ID" value="WUR02253.1"/>
    <property type="molecule type" value="Genomic_DNA"/>
</dbReference>
<evidence type="ECO:0000256" key="2">
    <source>
        <dbReference type="ARBA" id="ARBA00008817"/>
    </source>
</evidence>
<evidence type="ECO:0000313" key="14">
    <source>
        <dbReference type="Proteomes" id="UP001334084"/>
    </source>
</evidence>
<proteinExistence type="inferred from homology"/>
<evidence type="ECO:0000256" key="10">
    <source>
        <dbReference type="ARBA" id="ARBA00023136"/>
    </source>
</evidence>
<evidence type="ECO:0000313" key="13">
    <source>
        <dbReference type="EMBL" id="WUR02253.1"/>
    </source>
</evidence>
<keyword evidence="5" id="KW-0813">Transport</keyword>
<keyword evidence="9" id="KW-0496">Mitochondrion</keyword>
<dbReference type="InterPro" id="IPR005341">
    <property type="entry name" value="Tim16"/>
</dbReference>
<sequence length="81" mass="9515">MVLTLFKEGSKVLSVALYKTLVDILSTNQMTKDEALKILQVSDQQDKSEIYKKYKNLYDRNENKSKYLQSKIKNAYEFLTK</sequence>
<keyword evidence="8" id="KW-0811">Translocation</keyword>
<evidence type="ECO:0000256" key="9">
    <source>
        <dbReference type="ARBA" id="ARBA00023128"/>
    </source>
</evidence>
<keyword evidence="14" id="KW-1185">Reference proteome</keyword>
<evidence type="ECO:0000256" key="3">
    <source>
        <dbReference type="ARBA" id="ARBA00013571"/>
    </source>
</evidence>
<accession>A0AAX4J8H3</accession>